<proteinExistence type="predicted"/>
<organism evidence="1">
    <name type="scientific">Methanobacterium formicicum</name>
    <dbReference type="NCBI Taxonomy" id="2162"/>
    <lineage>
        <taxon>Archaea</taxon>
        <taxon>Methanobacteriati</taxon>
        <taxon>Methanobacteriota</taxon>
        <taxon>Methanomada group</taxon>
        <taxon>Methanobacteria</taxon>
        <taxon>Methanobacteriales</taxon>
        <taxon>Methanobacteriaceae</taxon>
        <taxon>Methanobacterium</taxon>
    </lineage>
</organism>
<gene>
    <name evidence="1" type="ORF">DSM1535_0260</name>
</gene>
<dbReference type="InterPro" id="IPR039498">
    <property type="entry name" value="NTP_transf_5"/>
</dbReference>
<sequence>MIKEPFKLETEDKLLILLFQNQQDSSNEIKIKKLLDQVNWDYLLKKASYHKIRPLLYSNLIKYPDHVPEDVMCTLKDYYFINTQRNLLFMGELCRLVKIFQSENITLIPYKGPILSIQAYGNISLREFGDIDIFIDKKDFNKVKRILLHENYEAVMNLNESKESEYIKFQREYKFRNITNNILLEIQWNPIGFSFSLSNFRYFPANNFKSISLNELDVETFTDEDLILILSIHVAGHMWSRLSWLFDLAELIKRSETINWNQLMEKSHYLSIKRILSLNLSLSKKLFNLPLPFEVQNDIDNDERVEDLEKQVMKLIFIPEKFSIFNKLKLRFNLRENKMDGLKDILKIIIIPRSDEWSSFEDNNFSTRIMYFIKRPIQILRRIND</sequence>
<name>A0A090I1D6_METFO</name>
<dbReference type="PATRIC" id="fig|2162.9.peg.272"/>
<accession>A0A090I1D6</accession>
<reference evidence="1" key="1">
    <citation type="submission" date="2014-08" db="EMBL/GenBank/DDBJ databases">
        <authorList>
            <person name="Wibberg D."/>
        </authorList>
    </citation>
    <scope>NUCLEOTIDE SEQUENCE</scope>
</reference>
<evidence type="ECO:0000313" key="1">
    <source>
        <dbReference type="EMBL" id="CEA12624.1"/>
    </source>
</evidence>
<dbReference type="KEGG" id="mfi:DSM1535_0260"/>
<dbReference type="Pfam" id="PF14907">
    <property type="entry name" value="NTP_transf_5"/>
    <property type="match status" value="1"/>
</dbReference>
<evidence type="ECO:0008006" key="2">
    <source>
        <dbReference type="Google" id="ProtNLM"/>
    </source>
</evidence>
<dbReference type="EMBL" id="LN515531">
    <property type="protein sequence ID" value="CEA12624.1"/>
    <property type="molecule type" value="Genomic_DNA"/>
</dbReference>
<dbReference type="RefSeq" id="WP_048071940.1">
    <property type="nucleotide sequence ID" value="NZ_JARVXG010000041.1"/>
</dbReference>
<protein>
    <recommendedName>
        <fullName evidence="2">Nucleotidyltransferase family protein</fullName>
    </recommendedName>
</protein>
<dbReference type="AlphaFoldDB" id="A0A090I1D6"/>